<organism evidence="1 2">
    <name type="scientific">Sistotremastrum suecicum HHB10207 ss-3</name>
    <dbReference type="NCBI Taxonomy" id="1314776"/>
    <lineage>
        <taxon>Eukaryota</taxon>
        <taxon>Fungi</taxon>
        <taxon>Dikarya</taxon>
        <taxon>Basidiomycota</taxon>
        <taxon>Agaricomycotina</taxon>
        <taxon>Agaricomycetes</taxon>
        <taxon>Sistotremastrales</taxon>
        <taxon>Sistotremastraceae</taxon>
        <taxon>Sistotremastrum</taxon>
    </lineage>
</organism>
<sequence>MLKSSRMRFRGAEFGIEDPGSVSDCQKWWVEGNGQVIREVMLFTHGNDNKDQILRECRPSKTGRIISHLAALACEVVWSDGARGERSTGWRQKVDGCSRRRWRWQMRRVVNILEHGQILGSTYRRVAFRIMVTPAADSTSTMPTRYILEELDSQKLKAIIVVLTFRKHFHPVFIDLSKSAVTSAGKSEAAGDRIVVDRRRPERKPLKSFQTPLALSSCLDIPRRRHCAIIVHNALTTLVFLKTVEKDSICPPMSLHSAEDPMTIVFLIQATLAREASVRQTQLLWMWCRWVGSHELGKNQKNIWKHHKSTSN</sequence>
<evidence type="ECO:0000313" key="1">
    <source>
        <dbReference type="EMBL" id="KZT31486.1"/>
    </source>
</evidence>
<proteinExistence type="predicted"/>
<dbReference type="Proteomes" id="UP000076798">
    <property type="component" value="Unassembled WGS sequence"/>
</dbReference>
<name>A0A165WSW1_9AGAM</name>
<protein>
    <submittedName>
        <fullName evidence="1">Uncharacterized protein</fullName>
    </submittedName>
</protein>
<dbReference type="EMBL" id="KV428561">
    <property type="protein sequence ID" value="KZT31486.1"/>
    <property type="molecule type" value="Genomic_DNA"/>
</dbReference>
<reference evidence="1 2" key="1">
    <citation type="journal article" date="2016" name="Mol. Biol. Evol.">
        <title>Comparative Genomics of Early-Diverging Mushroom-Forming Fungi Provides Insights into the Origins of Lignocellulose Decay Capabilities.</title>
        <authorList>
            <person name="Nagy L.G."/>
            <person name="Riley R."/>
            <person name="Tritt A."/>
            <person name="Adam C."/>
            <person name="Daum C."/>
            <person name="Floudas D."/>
            <person name="Sun H."/>
            <person name="Yadav J.S."/>
            <person name="Pangilinan J."/>
            <person name="Larsson K.H."/>
            <person name="Matsuura K."/>
            <person name="Barry K."/>
            <person name="Labutti K."/>
            <person name="Kuo R."/>
            <person name="Ohm R.A."/>
            <person name="Bhattacharya S.S."/>
            <person name="Shirouzu T."/>
            <person name="Yoshinaga Y."/>
            <person name="Martin F.M."/>
            <person name="Grigoriev I.V."/>
            <person name="Hibbett D.S."/>
        </authorList>
    </citation>
    <scope>NUCLEOTIDE SEQUENCE [LARGE SCALE GENOMIC DNA]</scope>
    <source>
        <strain evidence="1 2">HHB10207 ss-3</strain>
    </source>
</reference>
<keyword evidence="2" id="KW-1185">Reference proteome</keyword>
<accession>A0A165WSW1</accession>
<dbReference type="AlphaFoldDB" id="A0A165WSW1"/>
<gene>
    <name evidence="1" type="ORF">SISSUDRAFT_1038401</name>
</gene>
<evidence type="ECO:0000313" key="2">
    <source>
        <dbReference type="Proteomes" id="UP000076798"/>
    </source>
</evidence>